<comment type="catalytic activity">
    <reaction evidence="7">
        <text>a peptidoglycan chain = a peptidoglycan chain with N-acetyl-1,6-anhydromuramyl-[peptide] at the reducing end + a peptidoglycan chain with N-acetylglucosamine at the non-reducing end.</text>
        <dbReference type="EC" id="4.2.2.29"/>
    </reaction>
</comment>
<dbReference type="GO" id="GO:0008932">
    <property type="term" value="F:lytic endotransglycosylase activity"/>
    <property type="evidence" value="ECO:0007669"/>
    <property type="project" value="UniProtKB-UniRule"/>
</dbReference>
<evidence type="ECO:0000256" key="2">
    <source>
        <dbReference type="ARBA" id="ARBA00022692"/>
    </source>
</evidence>
<evidence type="ECO:0000256" key="7">
    <source>
        <dbReference type="HAMAP-Rule" id="MF_02065"/>
    </source>
</evidence>
<dbReference type="AlphaFoldDB" id="D6XWW4"/>
<comment type="similarity">
    <text evidence="7">Belongs to the transglycosylase MltG family.</text>
</comment>
<organism evidence="9 10">
    <name type="scientific">Bacillus selenitireducens (strain ATCC 700615 / DSM 15326 / MLS10)</name>
    <dbReference type="NCBI Taxonomy" id="439292"/>
    <lineage>
        <taxon>Bacteria</taxon>
        <taxon>Bacillati</taxon>
        <taxon>Bacillota</taxon>
        <taxon>Bacilli</taxon>
        <taxon>Bacillales</taxon>
        <taxon>Bacillaceae</taxon>
        <taxon>Salisediminibacterium</taxon>
    </lineage>
</organism>
<reference evidence="9" key="1">
    <citation type="submission" date="2009-10" db="EMBL/GenBank/DDBJ databases">
        <title>Complete sequence of Bacillus selenitireducens MLS10.</title>
        <authorList>
            <consortium name="US DOE Joint Genome Institute"/>
            <person name="Lucas S."/>
            <person name="Copeland A."/>
            <person name="Lapidus A."/>
            <person name="Glavina del Rio T."/>
            <person name="Dalin E."/>
            <person name="Tice H."/>
            <person name="Bruce D."/>
            <person name="Goodwin L."/>
            <person name="Pitluck S."/>
            <person name="Sims D."/>
            <person name="Brettin T."/>
            <person name="Detter J.C."/>
            <person name="Han C."/>
            <person name="Larimer F."/>
            <person name="Land M."/>
            <person name="Hauser L."/>
            <person name="Kyrpides N."/>
            <person name="Ovchinnikova G."/>
            <person name="Stolz J."/>
        </authorList>
    </citation>
    <scope>NUCLEOTIDE SEQUENCE [LARGE SCALE GENOMIC DNA]</scope>
    <source>
        <strain evidence="9">MLS10</strain>
    </source>
</reference>
<dbReference type="KEGG" id="bse:Bsel_2438"/>
<comment type="subcellular location">
    <subcellularLocation>
        <location evidence="7">Cell membrane</location>
        <topology evidence="7">Single-pass membrane protein</topology>
    </subcellularLocation>
</comment>
<keyword evidence="10" id="KW-1185">Reference proteome</keyword>
<keyword evidence="5 7" id="KW-0456">Lyase</keyword>
<dbReference type="HAMAP" id="MF_02065">
    <property type="entry name" value="MltG"/>
    <property type="match status" value="1"/>
</dbReference>
<dbReference type="EMBL" id="CP001791">
    <property type="protein sequence ID" value="ADH99940.1"/>
    <property type="molecule type" value="Genomic_DNA"/>
</dbReference>
<evidence type="ECO:0000256" key="4">
    <source>
        <dbReference type="ARBA" id="ARBA00023136"/>
    </source>
</evidence>
<dbReference type="Pfam" id="PF02618">
    <property type="entry name" value="YceG"/>
    <property type="match status" value="1"/>
</dbReference>
<dbReference type="eggNOG" id="COG1559">
    <property type="taxonomic scope" value="Bacteria"/>
</dbReference>
<dbReference type="PANTHER" id="PTHR30518:SF2">
    <property type="entry name" value="ENDOLYTIC MUREIN TRANSGLYCOSYLASE"/>
    <property type="match status" value="1"/>
</dbReference>
<evidence type="ECO:0000256" key="6">
    <source>
        <dbReference type="ARBA" id="ARBA00023316"/>
    </source>
</evidence>
<dbReference type="InterPro" id="IPR003770">
    <property type="entry name" value="MLTG-like"/>
</dbReference>
<dbReference type="RefSeq" id="WP_013173362.1">
    <property type="nucleotide sequence ID" value="NC_014219.1"/>
</dbReference>
<dbReference type="EC" id="4.2.2.29" evidence="7"/>
<comment type="function">
    <text evidence="7">Functions as a peptidoglycan terminase that cleaves nascent peptidoglycan strands endolytically to terminate their elongation.</text>
</comment>
<evidence type="ECO:0000256" key="1">
    <source>
        <dbReference type="ARBA" id="ARBA00022475"/>
    </source>
</evidence>
<dbReference type="GO" id="GO:0005886">
    <property type="term" value="C:plasma membrane"/>
    <property type="evidence" value="ECO:0007669"/>
    <property type="project" value="UniProtKB-SubCell"/>
</dbReference>
<dbReference type="PANTHER" id="PTHR30518">
    <property type="entry name" value="ENDOLYTIC MUREIN TRANSGLYCOSYLASE"/>
    <property type="match status" value="1"/>
</dbReference>
<dbReference type="GO" id="GO:0071555">
    <property type="term" value="P:cell wall organization"/>
    <property type="evidence" value="ECO:0007669"/>
    <property type="project" value="UniProtKB-KW"/>
</dbReference>
<dbReference type="HOGENOM" id="CLU_025574_2_3_9"/>
<keyword evidence="4 7" id="KW-0472">Membrane</keyword>
<feature type="compositionally biased region" description="Basic and acidic residues" evidence="8">
    <location>
        <begin position="1"/>
        <end position="11"/>
    </location>
</feature>
<name>D6XWW4_BACIE</name>
<feature type="region of interest" description="Disordered" evidence="8">
    <location>
        <begin position="1"/>
        <end position="21"/>
    </location>
</feature>
<proteinExistence type="inferred from homology"/>
<sequence length="374" mass="42954">MTKDKQALKEEKKRKHKEKVEQRKKEATIVRRIVLVVFFVLIIAIAVAGFSAYRYVMAEIEPEEDEHADEISVSIPIGSTADSIAEILEEEGVIQNGAIFRYYVRFQNEAGFQAGDYALRTDMHFDEIIEELKTGAIHDEYQTIFTIPEGLWLTEIAARVAEETNLETESFLETARDEDYLEELIDRFDMLGEEILQDEIREPLEGYLFPARYDFIEEELTNEQVIEAMLSRMNTVLQNANAFDSEDTIHELLAKASIIEGEARDDDERTIISGVIENRLSIDMRLEMDPTVGYAHGERLSRTLFEDLEIESPYNTYHIRGLPVGPINNPGEASIRAASMPDEHSYLFFYHAPDGEVYFSENFAEHNAIVNQYQ</sequence>
<evidence type="ECO:0000313" key="10">
    <source>
        <dbReference type="Proteomes" id="UP000000271"/>
    </source>
</evidence>
<keyword evidence="3 7" id="KW-1133">Transmembrane helix</keyword>
<evidence type="ECO:0000256" key="5">
    <source>
        <dbReference type="ARBA" id="ARBA00023239"/>
    </source>
</evidence>
<protein>
    <recommendedName>
        <fullName evidence="7">Endolytic murein transglycosylase</fullName>
        <ecNumber evidence="7">4.2.2.29</ecNumber>
    </recommendedName>
    <alternativeName>
        <fullName evidence="7">Peptidoglycan lytic transglycosylase</fullName>
    </alternativeName>
    <alternativeName>
        <fullName evidence="7">Peptidoglycan polymerization terminase</fullName>
    </alternativeName>
</protein>
<evidence type="ECO:0000256" key="3">
    <source>
        <dbReference type="ARBA" id="ARBA00022989"/>
    </source>
</evidence>
<dbReference type="Gene3D" id="3.30.1490.480">
    <property type="entry name" value="Endolytic murein transglycosylase"/>
    <property type="match status" value="1"/>
</dbReference>
<dbReference type="GO" id="GO:0009252">
    <property type="term" value="P:peptidoglycan biosynthetic process"/>
    <property type="evidence" value="ECO:0007669"/>
    <property type="project" value="UniProtKB-UniRule"/>
</dbReference>
<keyword evidence="6 7" id="KW-0961">Cell wall biogenesis/degradation</keyword>
<feature type="site" description="Important for catalytic activity" evidence="7">
    <location>
        <position position="262"/>
    </location>
</feature>
<feature type="transmembrane region" description="Helical" evidence="7">
    <location>
        <begin position="33"/>
        <end position="53"/>
    </location>
</feature>
<keyword evidence="2 7" id="KW-0812">Transmembrane</keyword>
<dbReference type="CDD" id="cd08010">
    <property type="entry name" value="MltG_like"/>
    <property type="match status" value="1"/>
</dbReference>
<dbReference type="NCBIfam" id="TIGR00247">
    <property type="entry name" value="endolytic transglycosylase MltG"/>
    <property type="match status" value="1"/>
</dbReference>
<dbReference type="Proteomes" id="UP000000271">
    <property type="component" value="Chromosome"/>
</dbReference>
<dbReference type="STRING" id="439292.Bsel_2438"/>
<gene>
    <name evidence="7" type="primary">mltG</name>
    <name evidence="9" type="ordered locus">Bsel_2438</name>
</gene>
<keyword evidence="1 7" id="KW-1003">Cell membrane</keyword>
<evidence type="ECO:0000313" key="9">
    <source>
        <dbReference type="EMBL" id="ADH99940.1"/>
    </source>
</evidence>
<accession>D6XWW4</accession>
<evidence type="ECO:0000256" key="8">
    <source>
        <dbReference type="SAM" id="MobiDB-lite"/>
    </source>
</evidence>
<dbReference type="OrthoDB" id="9814591at2"/>